<name>A0ACB9LR62_BAUVA</name>
<keyword evidence="2" id="KW-1185">Reference proteome</keyword>
<sequence>MNDPSYYQYVPHQSYPPLPPVVQHPPPSVGPWSTGILDCHQDYRNCCFTLWCPCIAFGRIAEILDEGQTSCRFNGFIYAMLTFMAMPCTISCLYRTKLRQRYLLEEKPFNDCFIHCLCELCSLCQEYRELQNRGVEMSLGWEGNMEMARRTTAMQPAPVDGGMVR</sequence>
<proteinExistence type="predicted"/>
<dbReference type="Proteomes" id="UP000828941">
    <property type="component" value="Chromosome 11"/>
</dbReference>
<comment type="caution">
    <text evidence="1">The sequence shown here is derived from an EMBL/GenBank/DDBJ whole genome shotgun (WGS) entry which is preliminary data.</text>
</comment>
<evidence type="ECO:0000313" key="1">
    <source>
        <dbReference type="EMBL" id="KAI4313952.1"/>
    </source>
</evidence>
<accession>A0ACB9LR62</accession>
<gene>
    <name evidence="1" type="ORF">L6164_026894</name>
</gene>
<dbReference type="EMBL" id="CM039436">
    <property type="protein sequence ID" value="KAI4313952.1"/>
    <property type="molecule type" value="Genomic_DNA"/>
</dbReference>
<organism evidence="1 2">
    <name type="scientific">Bauhinia variegata</name>
    <name type="common">Purple orchid tree</name>
    <name type="synonym">Phanera variegata</name>
    <dbReference type="NCBI Taxonomy" id="167791"/>
    <lineage>
        <taxon>Eukaryota</taxon>
        <taxon>Viridiplantae</taxon>
        <taxon>Streptophyta</taxon>
        <taxon>Embryophyta</taxon>
        <taxon>Tracheophyta</taxon>
        <taxon>Spermatophyta</taxon>
        <taxon>Magnoliopsida</taxon>
        <taxon>eudicotyledons</taxon>
        <taxon>Gunneridae</taxon>
        <taxon>Pentapetalae</taxon>
        <taxon>rosids</taxon>
        <taxon>fabids</taxon>
        <taxon>Fabales</taxon>
        <taxon>Fabaceae</taxon>
        <taxon>Cercidoideae</taxon>
        <taxon>Cercideae</taxon>
        <taxon>Bauhiniinae</taxon>
        <taxon>Bauhinia</taxon>
    </lineage>
</organism>
<reference evidence="1 2" key="1">
    <citation type="journal article" date="2022" name="DNA Res.">
        <title>Chromosomal-level genome assembly of the orchid tree Bauhinia variegata (Leguminosae; Cercidoideae) supports the allotetraploid origin hypothesis of Bauhinia.</title>
        <authorList>
            <person name="Zhong Y."/>
            <person name="Chen Y."/>
            <person name="Zheng D."/>
            <person name="Pang J."/>
            <person name="Liu Y."/>
            <person name="Luo S."/>
            <person name="Meng S."/>
            <person name="Qian L."/>
            <person name="Wei D."/>
            <person name="Dai S."/>
            <person name="Zhou R."/>
        </authorList>
    </citation>
    <scope>NUCLEOTIDE SEQUENCE [LARGE SCALE GENOMIC DNA]</scope>
    <source>
        <strain evidence="1">BV-YZ2020</strain>
    </source>
</reference>
<evidence type="ECO:0000313" key="2">
    <source>
        <dbReference type="Proteomes" id="UP000828941"/>
    </source>
</evidence>
<protein>
    <submittedName>
        <fullName evidence="1">Uncharacterized protein</fullName>
    </submittedName>
</protein>